<reference evidence="1 2" key="1">
    <citation type="submission" date="2015-08" db="EMBL/GenBank/DDBJ databases">
        <authorList>
            <person name="Babu N.S."/>
            <person name="Beckwith C.J."/>
            <person name="Beseler K.G."/>
            <person name="Brison A."/>
            <person name="Carone J.V."/>
            <person name="Caskin T.P."/>
            <person name="Diamond M."/>
            <person name="Durham M.E."/>
            <person name="Foxe J.M."/>
            <person name="Go M."/>
            <person name="Henderson B.A."/>
            <person name="Jones I.B."/>
            <person name="McGettigan J.A."/>
            <person name="Micheletti S.J."/>
            <person name="Nasrallah M.E."/>
            <person name="Ortiz D."/>
            <person name="Piller C.R."/>
            <person name="Privatt S.R."/>
            <person name="Schneider S.L."/>
            <person name="Sharp S."/>
            <person name="Smith T.C."/>
            <person name="Stanton J.D."/>
            <person name="Ullery H.E."/>
            <person name="Wilson R.J."/>
            <person name="Serrano M.G."/>
            <person name="Buck G."/>
            <person name="Lee V."/>
            <person name="Wang Y."/>
            <person name="Carvalho R."/>
            <person name="Voegtly L."/>
            <person name="Shi R."/>
            <person name="Duckworth R."/>
            <person name="Johnson A."/>
            <person name="Loviza R."/>
            <person name="Walstead R."/>
            <person name="Shah Z."/>
            <person name="Kiflezghi M."/>
            <person name="Wade K."/>
            <person name="Ball S.L."/>
            <person name="Bradley K.W."/>
            <person name="Asai D.J."/>
            <person name="Bowman C.A."/>
            <person name="Russell D.A."/>
            <person name="Pope W.H."/>
            <person name="Jacobs-Sera D."/>
            <person name="Hendrix R.W."/>
            <person name="Hatfull G.F."/>
        </authorList>
    </citation>
    <scope>NUCLEOTIDE SEQUENCE [LARGE SCALE GENOMIC DNA]</scope>
    <source>
        <strain evidence="1 2">DSM 27648</strain>
    </source>
</reference>
<dbReference type="InterPro" id="IPR005358">
    <property type="entry name" value="Puta_zinc/iron-chelating_dom"/>
</dbReference>
<accession>A0A0K1QFF2</accession>
<dbReference type="Proteomes" id="UP000064967">
    <property type="component" value="Chromosome"/>
</dbReference>
<sequence length="190" mass="20878">MTDKPFDDIPSEVVAWVDRLHEVADEVAQPLLTAHAERLRCRAGCSDCCSDGLTVFTIEAALIAKRHPSLLAEGIPHAEGACAFLDDEGRCRIYAERPYVCRTQGLPLRWLDEEEHDGAAEIVESRDICPKNEQGGLPLEELPAEALFTLGPFEQRLAARQSAVDGGEGRRVALRSLFAQAAPRKHLPVL</sequence>
<evidence type="ECO:0000313" key="2">
    <source>
        <dbReference type="Proteomes" id="UP000064967"/>
    </source>
</evidence>
<gene>
    <name evidence="1" type="ORF">AKJ09_11169</name>
</gene>
<dbReference type="AlphaFoldDB" id="A0A0K1QFF2"/>
<dbReference type="OrthoDB" id="9810361at2"/>
<dbReference type="KEGG" id="llu:AKJ09_11169"/>
<protein>
    <recommendedName>
        <fullName evidence="3">Fe-S-cluster oxidoreductase</fullName>
    </recommendedName>
</protein>
<evidence type="ECO:0008006" key="3">
    <source>
        <dbReference type="Google" id="ProtNLM"/>
    </source>
</evidence>
<dbReference type="EMBL" id="CP012333">
    <property type="protein sequence ID" value="AKV04506.1"/>
    <property type="molecule type" value="Genomic_DNA"/>
</dbReference>
<dbReference type="Pfam" id="PF03692">
    <property type="entry name" value="CxxCxxCC"/>
    <property type="match status" value="1"/>
</dbReference>
<name>A0A0K1QFF2_9BACT</name>
<dbReference type="STRING" id="1391654.AKJ09_11169"/>
<proteinExistence type="predicted"/>
<keyword evidence="2" id="KW-1185">Reference proteome</keyword>
<organism evidence="1 2">
    <name type="scientific">Labilithrix luteola</name>
    <dbReference type="NCBI Taxonomy" id="1391654"/>
    <lineage>
        <taxon>Bacteria</taxon>
        <taxon>Pseudomonadati</taxon>
        <taxon>Myxococcota</taxon>
        <taxon>Polyangia</taxon>
        <taxon>Polyangiales</taxon>
        <taxon>Labilitrichaceae</taxon>
        <taxon>Labilithrix</taxon>
    </lineage>
</organism>
<evidence type="ECO:0000313" key="1">
    <source>
        <dbReference type="EMBL" id="AKV04506.1"/>
    </source>
</evidence>
<dbReference type="RefSeq" id="WP_146655109.1">
    <property type="nucleotide sequence ID" value="NZ_CP012333.1"/>
</dbReference>